<evidence type="ECO:0000256" key="2">
    <source>
        <dbReference type="ARBA" id="ARBA00012513"/>
    </source>
</evidence>
<dbReference type="InterPro" id="IPR000719">
    <property type="entry name" value="Prot_kinase_dom"/>
</dbReference>
<evidence type="ECO:0000256" key="9">
    <source>
        <dbReference type="ARBA" id="ARBA00022840"/>
    </source>
</evidence>
<evidence type="ECO:0000256" key="5">
    <source>
        <dbReference type="ARBA" id="ARBA00022692"/>
    </source>
</evidence>
<comment type="catalytic activity">
    <reaction evidence="13">
        <text>L-threonyl-[protein] + ATP = O-phospho-L-threonyl-[protein] + ADP + H(+)</text>
        <dbReference type="Rhea" id="RHEA:46608"/>
        <dbReference type="Rhea" id="RHEA-COMP:11060"/>
        <dbReference type="Rhea" id="RHEA-COMP:11605"/>
        <dbReference type="ChEBI" id="CHEBI:15378"/>
        <dbReference type="ChEBI" id="CHEBI:30013"/>
        <dbReference type="ChEBI" id="CHEBI:30616"/>
        <dbReference type="ChEBI" id="CHEBI:61977"/>
        <dbReference type="ChEBI" id="CHEBI:456216"/>
        <dbReference type="EC" id="2.7.11.1"/>
    </reaction>
</comment>
<dbReference type="InterPro" id="IPR011009">
    <property type="entry name" value="Kinase-like_dom_sf"/>
</dbReference>
<dbReference type="Pfam" id="PF14380">
    <property type="entry name" value="WAK_assoc"/>
    <property type="match status" value="1"/>
</dbReference>
<dbReference type="PROSITE" id="PS50011">
    <property type="entry name" value="PROTEIN_KINASE_DOM"/>
    <property type="match status" value="1"/>
</dbReference>
<dbReference type="InterPro" id="IPR008271">
    <property type="entry name" value="Ser/Thr_kinase_AS"/>
</dbReference>
<keyword evidence="4" id="KW-0808">Transferase</keyword>
<evidence type="ECO:0000256" key="15">
    <source>
        <dbReference type="PROSITE-ProRule" id="PRU10141"/>
    </source>
</evidence>
<evidence type="ECO:0000256" key="6">
    <source>
        <dbReference type="ARBA" id="ARBA00022729"/>
    </source>
</evidence>
<dbReference type="GO" id="GO:0030247">
    <property type="term" value="F:polysaccharide binding"/>
    <property type="evidence" value="ECO:0007669"/>
    <property type="project" value="InterPro"/>
</dbReference>
<feature type="binding site" evidence="15">
    <location>
        <position position="371"/>
    </location>
    <ligand>
        <name>ATP</name>
        <dbReference type="ChEBI" id="CHEBI:30616"/>
    </ligand>
</feature>
<evidence type="ECO:0000256" key="3">
    <source>
        <dbReference type="ARBA" id="ARBA00022527"/>
    </source>
</evidence>
<comment type="catalytic activity">
    <reaction evidence="14">
        <text>L-seryl-[protein] + ATP = O-phospho-L-seryl-[protein] + ADP + H(+)</text>
        <dbReference type="Rhea" id="RHEA:17989"/>
        <dbReference type="Rhea" id="RHEA-COMP:9863"/>
        <dbReference type="Rhea" id="RHEA-COMP:11604"/>
        <dbReference type="ChEBI" id="CHEBI:15378"/>
        <dbReference type="ChEBI" id="CHEBI:29999"/>
        <dbReference type="ChEBI" id="CHEBI:30616"/>
        <dbReference type="ChEBI" id="CHEBI:83421"/>
        <dbReference type="ChEBI" id="CHEBI:456216"/>
        <dbReference type="EC" id="2.7.11.1"/>
    </reaction>
</comment>
<evidence type="ECO:0000256" key="7">
    <source>
        <dbReference type="ARBA" id="ARBA00022741"/>
    </source>
</evidence>
<evidence type="ECO:0000256" key="13">
    <source>
        <dbReference type="ARBA" id="ARBA00047899"/>
    </source>
</evidence>
<dbReference type="SUPFAM" id="SSF56112">
    <property type="entry name" value="Protein kinase-like (PK-like)"/>
    <property type="match status" value="1"/>
</dbReference>
<dbReference type="GO" id="GO:0016020">
    <property type="term" value="C:membrane"/>
    <property type="evidence" value="ECO:0007669"/>
    <property type="project" value="UniProtKB-SubCell"/>
</dbReference>
<accession>A0AAW2NK62</accession>
<reference evidence="18" key="2">
    <citation type="journal article" date="2024" name="Plant">
        <title>Genomic evolution and insights into agronomic trait innovations of Sesamum species.</title>
        <authorList>
            <person name="Miao H."/>
            <person name="Wang L."/>
            <person name="Qu L."/>
            <person name="Liu H."/>
            <person name="Sun Y."/>
            <person name="Le M."/>
            <person name="Wang Q."/>
            <person name="Wei S."/>
            <person name="Zheng Y."/>
            <person name="Lin W."/>
            <person name="Duan Y."/>
            <person name="Cao H."/>
            <person name="Xiong S."/>
            <person name="Wang X."/>
            <person name="Wei L."/>
            <person name="Li C."/>
            <person name="Ma Q."/>
            <person name="Ju M."/>
            <person name="Zhao R."/>
            <person name="Li G."/>
            <person name="Mu C."/>
            <person name="Tian Q."/>
            <person name="Mei H."/>
            <person name="Zhang T."/>
            <person name="Gao T."/>
            <person name="Zhang H."/>
        </authorList>
    </citation>
    <scope>NUCLEOTIDE SEQUENCE</scope>
    <source>
        <strain evidence="18">G01</strain>
    </source>
</reference>
<evidence type="ECO:0000256" key="10">
    <source>
        <dbReference type="ARBA" id="ARBA00022989"/>
    </source>
</evidence>
<dbReference type="Gene3D" id="1.10.510.10">
    <property type="entry name" value="Transferase(Phosphotransferase) domain 1"/>
    <property type="match status" value="1"/>
</dbReference>
<comment type="subcellular location">
    <subcellularLocation>
        <location evidence="1">Membrane</location>
        <topology evidence="1">Single-pass type I membrane protein</topology>
    </subcellularLocation>
</comment>
<keyword evidence="11" id="KW-0472">Membrane</keyword>
<name>A0AAW2NK62_9LAMI</name>
<evidence type="ECO:0000256" key="4">
    <source>
        <dbReference type="ARBA" id="ARBA00022679"/>
    </source>
</evidence>
<dbReference type="InterPro" id="IPR025287">
    <property type="entry name" value="WAK_GUB"/>
</dbReference>
<evidence type="ECO:0000313" key="18">
    <source>
        <dbReference type="EMBL" id="KAL0343362.1"/>
    </source>
</evidence>
<keyword evidence="6 16" id="KW-0732">Signal</keyword>
<evidence type="ECO:0000256" key="8">
    <source>
        <dbReference type="ARBA" id="ARBA00022777"/>
    </source>
</evidence>
<keyword evidence="7 15" id="KW-0547">Nucleotide-binding</keyword>
<dbReference type="InterPro" id="IPR017441">
    <property type="entry name" value="Protein_kinase_ATP_BS"/>
</dbReference>
<dbReference type="GO" id="GO:0004674">
    <property type="term" value="F:protein serine/threonine kinase activity"/>
    <property type="evidence" value="ECO:0007669"/>
    <property type="project" value="UniProtKB-KW"/>
</dbReference>
<feature type="chain" id="PRO_5043744228" description="non-specific serine/threonine protein kinase" evidence="16">
    <location>
        <begin position="24"/>
        <end position="659"/>
    </location>
</feature>
<keyword evidence="12" id="KW-0325">Glycoprotein</keyword>
<dbReference type="Gene3D" id="3.30.200.20">
    <property type="entry name" value="Phosphorylase Kinase, domain 1"/>
    <property type="match status" value="1"/>
</dbReference>
<dbReference type="Pfam" id="PF13947">
    <property type="entry name" value="GUB_WAK_bind"/>
    <property type="match status" value="1"/>
</dbReference>
<feature type="domain" description="Protein kinase" evidence="17">
    <location>
        <begin position="334"/>
        <end position="631"/>
    </location>
</feature>
<protein>
    <recommendedName>
        <fullName evidence="2">non-specific serine/threonine protein kinase</fullName>
        <ecNumber evidence="2">2.7.11.1</ecNumber>
    </recommendedName>
</protein>
<gene>
    <name evidence="18" type="ORF">Sangu_1223600</name>
</gene>
<evidence type="ECO:0000256" key="14">
    <source>
        <dbReference type="ARBA" id="ARBA00048679"/>
    </source>
</evidence>
<evidence type="ECO:0000256" key="11">
    <source>
        <dbReference type="ARBA" id="ARBA00023136"/>
    </source>
</evidence>
<dbReference type="GO" id="GO:0005524">
    <property type="term" value="F:ATP binding"/>
    <property type="evidence" value="ECO:0007669"/>
    <property type="project" value="UniProtKB-UniRule"/>
</dbReference>
<dbReference type="FunFam" id="1.10.510.10:FF:000590">
    <property type="entry name" value="PR5-like receptor kinase"/>
    <property type="match status" value="1"/>
</dbReference>
<dbReference type="SMART" id="SM00220">
    <property type="entry name" value="S_TKc"/>
    <property type="match status" value="1"/>
</dbReference>
<dbReference type="PANTHER" id="PTHR27009">
    <property type="entry name" value="RUST RESISTANCE KINASE LR10-RELATED"/>
    <property type="match status" value="1"/>
</dbReference>
<evidence type="ECO:0000256" key="1">
    <source>
        <dbReference type="ARBA" id="ARBA00004479"/>
    </source>
</evidence>
<keyword evidence="18" id="KW-0675">Receptor</keyword>
<dbReference type="InterPro" id="IPR032872">
    <property type="entry name" value="WAK_assoc_C"/>
</dbReference>
<dbReference type="Pfam" id="PF00069">
    <property type="entry name" value="Pkinase"/>
    <property type="match status" value="1"/>
</dbReference>
<dbReference type="EC" id="2.7.11.1" evidence="2"/>
<dbReference type="EMBL" id="JACGWK010000007">
    <property type="protein sequence ID" value="KAL0343362.1"/>
    <property type="molecule type" value="Genomic_DNA"/>
</dbReference>
<keyword evidence="10" id="KW-1133">Transmembrane helix</keyword>
<keyword evidence="9 15" id="KW-0067">ATP-binding</keyword>
<dbReference type="PROSITE" id="PS00108">
    <property type="entry name" value="PROTEIN_KINASE_ST"/>
    <property type="match status" value="1"/>
</dbReference>
<keyword evidence="8 18" id="KW-0418">Kinase</keyword>
<sequence>MPPSLSSLLITLTTATLFTAACSQPTTTYPNCNRTFSCGPITNITYPFSGGERPAHCGFPGFSLTCRDNTITELTTQTSLTYRVLQIHKPQKTLILSRSDLYNNTCPSEFHNTTLNSTLFSYDGPQNDALSLVYGCNTSALTTRPYNRFSCNSTDSFYLVGPIPRDPILSFIYCRMIISVPVLRSASSGLTDLQLSIGEALMQGFSVDYSDPYERLCSECSGLGGQCGFDSVLDRPLCICGDRPCSVASTLLPEGMSPNATGPFVGSRKVPSDLQKYVIIENNLNCRRQTKKVSKTSTSFYSAMALWLQRDITTGKSRKTNSFAEKLGKGGYGIVYKEKLGKGGYGIVYKAGEYGIVYKGKLPDGQLVAVKVLSETDNNTEEFINEVASISRTSHVNIVNLLGFCYDREKRVLVYEYMSNKSSDKFICKSGSIDPGCQLDSETLYGIAVGVARGLEYLHRGCNTRIIHFDIKPQNILLDEEFCPKISDFGLAKLFKKKQSIISMLGTRGTVGYIAPEVFSRNFGAVSHKSDVYSFGMMLLEMAGARKNDKIQGIESSGDYFLDKIYGHVVLKNEKLDGLMTEEQEESARKMLLVGVWCIQTAPSDRPPMTRVVEMLEGSLESIQIPPKPFLYSPNLSGSLSSSVSVDVDTDINGSIATG</sequence>
<keyword evidence="5" id="KW-0812">Transmembrane</keyword>
<evidence type="ECO:0000259" key="17">
    <source>
        <dbReference type="PROSITE" id="PS50011"/>
    </source>
</evidence>
<keyword evidence="3" id="KW-0723">Serine/threonine-protein kinase</keyword>
<comment type="caution">
    <text evidence="18">The sequence shown here is derived from an EMBL/GenBank/DDBJ whole genome shotgun (WGS) entry which is preliminary data.</text>
</comment>
<dbReference type="PROSITE" id="PS00107">
    <property type="entry name" value="PROTEIN_KINASE_ATP"/>
    <property type="match status" value="1"/>
</dbReference>
<feature type="signal peptide" evidence="16">
    <location>
        <begin position="1"/>
        <end position="23"/>
    </location>
</feature>
<evidence type="ECO:0000256" key="16">
    <source>
        <dbReference type="SAM" id="SignalP"/>
    </source>
</evidence>
<proteinExistence type="predicted"/>
<reference evidence="18" key="1">
    <citation type="submission" date="2020-06" db="EMBL/GenBank/DDBJ databases">
        <authorList>
            <person name="Li T."/>
            <person name="Hu X."/>
            <person name="Zhang T."/>
            <person name="Song X."/>
            <person name="Zhang H."/>
            <person name="Dai N."/>
            <person name="Sheng W."/>
            <person name="Hou X."/>
            <person name="Wei L."/>
        </authorList>
    </citation>
    <scope>NUCLEOTIDE SEQUENCE</scope>
    <source>
        <strain evidence="18">G01</strain>
        <tissue evidence="18">Leaf</tissue>
    </source>
</reference>
<evidence type="ECO:0000256" key="12">
    <source>
        <dbReference type="ARBA" id="ARBA00023180"/>
    </source>
</evidence>
<dbReference type="AlphaFoldDB" id="A0AAW2NK62"/>
<organism evidence="18">
    <name type="scientific">Sesamum angustifolium</name>
    <dbReference type="NCBI Taxonomy" id="2727405"/>
    <lineage>
        <taxon>Eukaryota</taxon>
        <taxon>Viridiplantae</taxon>
        <taxon>Streptophyta</taxon>
        <taxon>Embryophyta</taxon>
        <taxon>Tracheophyta</taxon>
        <taxon>Spermatophyta</taxon>
        <taxon>Magnoliopsida</taxon>
        <taxon>eudicotyledons</taxon>
        <taxon>Gunneridae</taxon>
        <taxon>Pentapetalae</taxon>
        <taxon>asterids</taxon>
        <taxon>lamiids</taxon>
        <taxon>Lamiales</taxon>
        <taxon>Pedaliaceae</taxon>
        <taxon>Sesamum</taxon>
    </lineage>
</organism>
<dbReference type="InterPro" id="IPR045874">
    <property type="entry name" value="LRK10/LRL21-25-like"/>
</dbReference>